<dbReference type="AlphaFoldDB" id="A0AA38WU44"/>
<reference evidence="1" key="1">
    <citation type="submission" date="2023-03" db="EMBL/GenBank/DDBJ databases">
        <title>Chromosome-scale reference genome and RAD-based genetic map of yellow starthistle (Centaurea solstitialis) reveal putative structural variation and QTLs associated with invader traits.</title>
        <authorList>
            <person name="Reatini B."/>
            <person name="Cang F.A."/>
            <person name="Jiang Q."/>
            <person name="Mckibben M.T.W."/>
            <person name="Barker M.S."/>
            <person name="Rieseberg L.H."/>
            <person name="Dlugosch K.M."/>
        </authorList>
    </citation>
    <scope>NUCLEOTIDE SEQUENCE</scope>
    <source>
        <strain evidence="1">CAN-66</strain>
        <tissue evidence="1">Leaf</tissue>
    </source>
</reference>
<dbReference type="Proteomes" id="UP001172457">
    <property type="component" value="Chromosome 1"/>
</dbReference>
<sequence>MNAMLGVIEHSTWSQVFIIDPTCIKRFKDSIGVAYVKRQRVPPSLTLFNDRIKANPLQNPRFRQELMVELKPLDSGRKEVRRSER</sequence>
<comment type="caution">
    <text evidence="1">The sequence shown here is derived from an EMBL/GenBank/DDBJ whole genome shotgun (WGS) entry which is preliminary data.</text>
</comment>
<name>A0AA38WU44_9ASTR</name>
<accession>A0AA38WU44</accession>
<protein>
    <submittedName>
        <fullName evidence="1">Uncharacterized protein</fullName>
    </submittedName>
</protein>
<evidence type="ECO:0000313" key="2">
    <source>
        <dbReference type="Proteomes" id="UP001172457"/>
    </source>
</evidence>
<proteinExistence type="predicted"/>
<gene>
    <name evidence="1" type="ORF">OSB04_004096</name>
</gene>
<organism evidence="1 2">
    <name type="scientific">Centaurea solstitialis</name>
    <name type="common">yellow star-thistle</name>
    <dbReference type="NCBI Taxonomy" id="347529"/>
    <lineage>
        <taxon>Eukaryota</taxon>
        <taxon>Viridiplantae</taxon>
        <taxon>Streptophyta</taxon>
        <taxon>Embryophyta</taxon>
        <taxon>Tracheophyta</taxon>
        <taxon>Spermatophyta</taxon>
        <taxon>Magnoliopsida</taxon>
        <taxon>eudicotyledons</taxon>
        <taxon>Gunneridae</taxon>
        <taxon>Pentapetalae</taxon>
        <taxon>asterids</taxon>
        <taxon>campanulids</taxon>
        <taxon>Asterales</taxon>
        <taxon>Asteraceae</taxon>
        <taxon>Carduoideae</taxon>
        <taxon>Cardueae</taxon>
        <taxon>Centaureinae</taxon>
        <taxon>Centaurea</taxon>
    </lineage>
</organism>
<keyword evidence="2" id="KW-1185">Reference proteome</keyword>
<dbReference type="EMBL" id="JARYMX010000001">
    <property type="protein sequence ID" value="KAJ9568130.1"/>
    <property type="molecule type" value="Genomic_DNA"/>
</dbReference>
<evidence type="ECO:0000313" key="1">
    <source>
        <dbReference type="EMBL" id="KAJ9568130.1"/>
    </source>
</evidence>